<name>A0A371CPP4_9APHY</name>
<gene>
    <name evidence="1" type="ORF">OH76DRAFT_1488887</name>
</gene>
<reference evidence="1 2" key="1">
    <citation type="journal article" date="2018" name="Biotechnol. Biofuels">
        <title>Integrative visual omics of the white-rot fungus Polyporus brumalis exposes the biotechnological potential of its oxidative enzymes for delignifying raw plant biomass.</title>
        <authorList>
            <person name="Miyauchi S."/>
            <person name="Rancon A."/>
            <person name="Drula E."/>
            <person name="Hage H."/>
            <person name="Chaduli D."/>
            <person name="Favel A."/>
            <person name="Grisel S."/>
            <person name="Henrissat B."/>
            <person name="Herpoel-Gimbert I."/>
            <person name="Ruiz-Duenas F.J."/>
            <person name="Chevret D."/>
            <person name="Hainaut M."/>
            <person name="Lin J."/>
            <person name="Wang M."/>
            <person name="Pangilinan J."/>
            <person name="Lipzen A."/>
            <person name="Lesage-Meessen L."/>
            <person name="Navarro D."/>
            <person name="Riley R."/>
            <person name="Grigoriev I.V."/>
            <person name="Zhou S."/>
            <person name="Raouche S."/>
            <person name="Rosso M.N."/>
        </authorList>
    </citation>
    <scope>NUCLEOTIDE SEQUENCE [LARGE SCALE GENOMIC DNA]</scope>
    <source>
        <strain evidence="1 2">BRFM 1820</strain>
    </source>
</reference>
<accession>A0A371CPP4</accession>
<dbReference type="EMBL" id="KZ857491">
    <property type="protein sequence ID" value="RDX42177.1"/>
    <property type="molecule type" value="Genomic_DNA"/>
</dbReference>
<sequence>MKALSLDALGEDVLCLVALAVSSSPGMLKMYSQISPRTRSACFAKLFASVRLPPRITISGRREAPPATIRALVRELTYSSRAPEYEGFGWELDFFPYLVSIRFAAQPGYCPVPWRAIKTCIAHPNISSICFLHCLPVVDIDGVSEEEIPSTSLTDLSCIPYVWRDVLYFFDRGDVSSEHVAEAESLMLLVPPMSRLARHLDLPLETAPLRQMAAHSWPALRELHLSGRYLSPDQMGYLPAMLLNLPDRLPSLLHLSILASPPAGVDRAPVLGRLSSLIYLPQLQSLALSYPDPDDVICSIQAPNLIHLSLRDWPRYYYPLYFPEALTSHMGCPILSSTECLLILKRMSASTRLERLELVYEADDAENDLLCHITSAYPHIWSVELHRYRKESNVAVPHEQIAQRLATMKWLQRVRLNLDFPETTGPLCDSGEAIDRWTARFLPVGRQIMAILHAACPMLVALEMLKQNDTRPVWTKFYPVREPSLYSVDLEW</sequence>
<dbReference type="InterPro" id="IPR032675">
    <property type="entry name" value="LRR_dom_sf"/>
</dbReference>
<evidence type="ECO:0000313" key="2">
    <source>
        <dbReference type="Proteomes" id="UP000256964"/>
    </source>
</evidence>
<protein>
    <recommendedName>
        <fullName evidence="3">F-box domain-containing protein</fullName>
    </recommendedName>
</protein>
<dbReference type="Gene3D" id="3.80.10.10">
    <property type="entry name" value="Ribonuclease Inhibitor"/>
    <property type="match status" value="1"/>
</dbReference>
<dbReference type="OrthoDB" id="3270220at2759"/>
<dbReference type="SUPFAM" id="SSF52047">
    <property type="entry name" value="RNI-like"/>
    <property type="match status" value="1"/>
</dbReference>
<dbReference type="AlphaFoldDB" id="A0A371CPP4"/>
<proteinExistence type="predicted"/>
<keyword evidence="2" id="KW-1185">Reference proteome</keyword>
<evidence type="ECO:0008006" key="3">
    <source>
        <dbReference type="Google" id="ProtNLM"/>
    </source>
</evidence>
<dbReference type="Proteomes" id="UP000256964">
    <property type="component" value="Unassembled WGS sequence"/>
</dbReference>
<evidence type="ECO:0000313" key="1">
    <source>
        <dbReference type="EMBL" id="RDX42177.1"/>
    </source>
</evidence>
<organism evidence="1 2">
    <name type="scientific">Lentinus brumalis</name>
    <dbReference type="NCBI Taxonomy" id="2498619"/>
    <lineage>
        <taxon>Eukaryota</taxon>
        <taxon>Fungi</taxon>
        <taxon>Dikarya</taxon>
        <taxon>Basidiomycota</taxon>
        <taxon>Agaricomycotina</taxon>
        <taxon>Agaricomycetes</taxon>
        <taxon>Polyporales</taxon>
        <taxon>Polyporaceae</taxon>
        <taxon>Lentinus</taxon>
    </lineage>
</organism>